<accession>A0A7U3SMW7</accession>
<evidence type="ECO:0000313" key="2">
    <source>
        <dbReference type="EMBL" id="QPH12406.1"/>
    </source>
</evidence>
<dbReference type="Proteomes" id="UP000594364">
    <property type="component" value="Chromosome 5"/>
</dbReference>
<keyword evidence="3" id="KW-1185">Reference proteome</keyword>
<dbReference type="EMBL" id="CP031389">
    <property type="protein sequence ID" value="QPH12406.1"/>
    <property type="molecule type" value="Genomic_DNA"/>
</dbReference>
<reference evidence="2 3" key="1">
    <citation type="journal article" date="2018" name="PLoS Genet.">
        <title>Repeat elements organise 3D genome structure and mediate transcription in the filamentous fungus Epichloe festucae.</title>
        <authorList>
            <person name="Winter D.J."/>
            <person name="Ganley A.R.D."/>
            <person name="Young C.A."/>
            <person name="Liachko I."/>
            <person name="Schardl C.L."/>
            <person name="Dupont P.Y."/>
            <person name="Berry D."/>
            <person name="Ram A."/>
            <person name="Scott B."/>
            <person name="Cox M.P."/>
        </authorList>
    </citation>
    <scope>NUCLEOTIDE SEQUENCE [LARGE SCALE GENOMIC DNA]</scope>
    <source>
        <strain evidence="2 3">Fl1</strain>
    </source>
</reference>
<evidence type="ECO:0000313" key="3">
    <source>
        <dbReference type="Proteomes" id="UP000594364"/>
    </source>
</evidence>
<feature type="region of interest" description="Disordered" evidence="1">
    <location>
        <begin position="85"/>
        <end position="120"/>
    </location>
</feature>
<protein>
    <submittedName>
        <fullName evidence="2">Uncharacterized protein</fullName>
    </submittedName>
</protein>
<proteinExistence type="predicted"/>
<dbReference type="AlphaFoldDB" id="A0A7U3SMW7"/>
<name>A0A7U3SMW7_EPIFF</name>
<organism evidence="2 3">
    <name type="scientific">Epichloe festucae (strain Fl1)</name>
    <dbReference type="NCBI Taxonomy" id="877507"/>
    <lineage>
        <taxon>Eukaryota</taxon>
        <taxon>Fungi</taxon>
        <taxon>Dikarya</taxon>
        <taxon>Ascomycota</taxon>
        <taxon>Pezizomycotina</taxon>
        <taxon>Sordariomycetes</taxon>
        <taxon>Hypocreomycetidae</taxon>
        <taxon>Hypocreales</taxon>
        <taxon>Clavicipitaceae</taxon>
        <taxon>Epichloe</taxon>
    </lineage>
</organism>
<gene>
    <name evidence="2" type="ORF">C2857_004580</name>
</gene>
<dbReference type="OrthoDB" id="5343483at2759"/>
<evidence type="ECO:0000256" key="1">
    <source>
        <dbReference type="SAM" id="MobiDB-lite"/>
    </source>
</evidence>
<sequence>MATIRAFKLNAISLTRDVPGRPVVGAEFIYIFEADIPAIVLETFAMPGNNKERTDWLVIRRKEIPFQPYTTFRKRLINVLTGKASTPVSVGEPSSVKRKHGSSCEPAPGQAGIERRTVSV</sequence>